<keyword evidence="1" id="KW-0812">Transmembrane</keyword>
<dbReference type="EMBL" id="CABVJH010000018">
    <property type="protein sequence ID" value="VVQ38414.1"/>
    <property type="molecule type" value="Genomic_DNA"/>
</dbReference>
<proteinExistence type="predicted"/>
<feature type="transmembrane region" description="Helical" evidence="1">
    <location>
        <begin position="6"/>
        <end position="26"/>
    </location>
</feature>
<evidence type="ECO:0000313" key="2">
    <source>
        <dbReference type="EMBL" id="VVQ38414.1"/>
    </source>
</evidence>
<sequence>MKDFVLYISLVTGLLSAVFWTIAAYVKVKPGPEVPNENGMIEHRQIIDGDDTKLTMRKQSIWNSRAAIAAALTAVLQVAYNTWPSAMC</sequence>
<keyword evidence="1" id="KW-1133">Transmembrane helix</keyword>
<dbReference type="RefSeq" id="WP_150659093.1">
    <property type="nucleotide sequence ID" value="NZ_CABVJH010000018.1"/>
</dbReference>
<organism evidence="2 3">
    <name type="scientific">Pseudomonas fluorescens</name>
    <dbReference type="NCBI Taxonomy" id="294"/>
    <lineage>
        <taxon>Bacteria</taxon>
        <taxon>Pseudomonadati</taxon>
        <taxon>Pseudomonadota</taxon>
        <taxon>Gammaproteobacteria</taxon>
        <taxon>Pseudomonadales</taxon>
        <taxon>Pseudomonadaceae</taxon>
        <taxon>Pseudomonas</taxon>
    </lineage>
</organism>
<dbReference type="AlphaFoldDB" id="A0A5E7WUB2"/>
<protein>
    <submittedName>
        <fullName evidence="2">Uncharacterized protein</fullName>
    </submittedName>
</protein>
<feature type="transmembrane region" description="Helical" evidence="1">
    <location>
        <begin position="66"/>
        <end position="83"/>
    </location>
</feature>
<gene>
    <name evidence="2" type="ORF">PS943_05857</name>
</gene>
<name>A0A5E7WUB2_PSEFL</name>
<reference evidence="2 3" key="1">
    <citation type="submission" date="2019-09" db="EMBL/GenBank/DDBJ databases">
        <authorList>
            <person name="Chandra G."/>
            <person name="Truman W A."/>
        </authorList>
    </citation>
    <scope>NUCLEOTIDE SEQUENCE [LARGE SCALE GENOMIC DNA]</scope>
    <source>
        <strain evidence="2">PS943</strain>
    </source>
</reference>
<keyword evidence="1" id="KW-0472">Membrane</keyword>
<accession>A0A5E7WUB2</accession>
<evidence type="ECO:0000313" key="3">
    <source>
        <dbReference type="Proteomes" id="UP000325645"/>
    </source>
</evidence>
<dbReference type="Proteomes" id="UP000325645">
    <property type="component" value="Unassembled WGS sequence"/>
</dbReference>
<evidence type="ECO:0000256" key="1">
    <source>
        <dbReference type="SAM" id="Phobius"/>
    </source>
</evidence>